<dbReference type="InterPro" id="IPR036010">
    <property type="entry name" value="2Fe-2S_ferredoxin-like_sf"/>
</dbReference>
<dbReference type="InterPro" id="IPR005625">
    <property type="entry name" value="PepSY-ass_TM"/>
</dbReference>
<dbReference type="Proteomes" id="UP000317839">
    <property type="component" value="Unassembled WGS sequence"/>
</dbReference>
<dbReference type="Pfam" id="PF00111">
    <property type="entry name" value="Fer2"/>
    <property type="match status" value="1"/>
</dbReference>
<proteinExistence type="predicted"/>
<dbReference type="AlphaFoldDB" id="A0A545T9P7"/>
<evidence type="ECO:0000256" key="2">
    <source>
        <dbReference type="ARBA" id="ARBA00022827"/>
    </source>
</evidence>
<dbReference type="OrthoDB" id="9806195at2"/>
<protein>
    <submittedName>
        <fullName evidence="5">2Fe-2S iron-sulfur cluster binding domain-containing protein</fullName>
    </submittedName>
</protein>
<feature type="transmembrane region" description="Helical" evidence="3">
    <location>
        <begin position="206"/>
        <end position="226"/>
    </location>
</feature>
<gene>
    <name evidence="5" type="ORF">FLL45_13845</name>
</gene>
<keyword evidence="3" id="KW-0472">Membrane</keyword>
<evidence type="ECO:0000313" key="5">
    <source>
        <dbReference type="EMBL" id="TQV73941.1"/>
    </source>
</evidence>
<feature type="transmembrane region" description="Helical" evidence="3">
    <location>
        <begin position="16"/>
        <end position="37"/>
    </location>
</feature>
<organism evidence="5 6">
    <name type="scientific">Aliikangiella marina</name>
    <dbReference type="NCBI Taxonomy" id="1712262"/>
    <lineage>
        <taxon>Bacteria</taxon>
        <taxon>Pseudomonadati</taxon>
        <taxon>Pseudomonadota</taxon>
        <taxon>Gammaproteobacteria</taxon>
        <taxon>Oceanospirillales</taxon>
        <taxon>Pleioneaceae</taxon>
        <taxon>Aliikangiella</taxon>
    </lineage>
</organism>
<accession>A0A545T9P7</accession>
<feature type="transmembrane region" description="Helical" evidence="3">
    <location>
        <begin position="246"/>
        <end position="268"/>
    </location>
</feature>
<evidence type="ECO:0000313" key="6">
    <source>
        <dbReference type="Proteomes" id="UP000317839"/>
    </source>
</evidence>
<dbReference type="PANTHER" id="PTHR43644:SF1">
    <property type="entry name" value="NAD(P)H-FLAVIN REDUCTASE"/>
    <property type="match status" value="1"/>
</dbReference>
<dbReference type="Pfam" id="PF03929">
    <property type="entry name" value="PepSY_TM"/>
    <property type="match status" value="1"/>
</dbReference>
<dbReference type="RefSeq" id="WP_142942648.1">
    <property type="nucleotide sequence ID" value="NZ_VIKR01000003.1"/>
</dbReference>
<name>A0A545T9P7_9GAMM</name>
<dbReference type="GO" id="GO:0051536">
    <property type="term" value="F:iron-sulfur cluster binding"/>
    <property type="evidence" value="ECO:0007669"/>
    <property type="project" value="InterPro"/>
</dbReference>
<dbReference type="Gene3D" id="3.10.20.30">
    <property type="match status" value="1"/>
</dbReference>
<dbReference type="PROSITE" id="PS51085">
    <property type="entry name" value="2FE2S_FER_2"/>
    <property type="match status" value="1"/>
</dbReference>
<dbReference type="SUPFAM" id="SSF54292">
    <property type="entry name" value="2Fe-2S ferredoxin-like"/>
    <property type="match status" value="1"/>
</dbReference>
<keyword evidence="1" id="KW-0285">Flavoprotein</keyword>
<feature type="domain" description="2Fe-2S ferredoxin-type" evidence="4">
    <location>
        <begin position="469"/>
        <end position="562"/>
    </location>
</feature>
<evidence type="ECO:0000259" key="4">
    <source>
        <dbReference type="PROSITE" id="PS51085"/>
    </source>
</evidence>
<feature type="transmembrane region" description="Helical" evidence="3">
    <location>
        <begin position="432"/>
        <end position="455"/>
    </location>
</feature>
<keyword evidence="3" id="KW-1133">Transmembrane helix</keyword>
<keyword evidence="3" id="KW-0812">Transmembrane</keyword>
<reference evidence="5 6" key="1">
    <citation type="submission" date="2019-06" db="EMBL/GenBank/DDBJ databases">
        <title>Draft genome of Aliikangiella marina GYP-15.</title>
        <authorList>
            <person name="Wang G."/>
        </authorList>
    </citation>
    <scope>NUCLEOTIDE SEQUENCE [LARGE SCALE GENOMIC DNA]</scope>
    <source>
        <strain evidence="5 6">GYP-15</strain>
    </source>
</reference>
<keyword evidence="2" id="KW-0274">FAD</keyword>
<dbReference type="InterPro" id="IPR012675">
    <property type="entry name" value="Beta-grasp_dom_sf"/>
</dbReference>
<dbReference type="EMBL" id="VIKR01000003">
    <property type="protein sequence ID" value="TQV73941.1"/>
    <property type="molecule type" value="Genomic_DNA"/>
</dbReference>
<keyword evidence="6" id="KW-1185">Reference proteome</keyword>
<dbReference type="InterPro" id="IPR001041">
    <property type="entry name" value="2Fe-2S_ferredoxin-type"/>
</dbReference>
<evidence type="ECO:0000256" key="3">
    <source>
        <dbReference type="SAM" id="Phobius"/>
    </source>
</evidence>
<dbReference type="PANTHER" id="PTHR43644">
    <property type="entry name" value="NA(+)-TRANSLOCATING NADH-QUINONE REDUCTASE SUBUNIT"/>
    <property type="match status" value="1"/>
</dbReference>
<sequence>MINNKRVFFFRKAHKWLALIVGIQAVIWCLSGLYMTAVHIETVRGNHLVKDLPLKPLENLLSSDLNLKVNEKYYRFHSLAMVNDEPELTLFSDSQKIKYNLRSGELARPISEQDIADKAAKIYVGNGNLQNIQLLNHYPQEIGGKNRRVWRVTYDDFLNSTLYFDFETAELIRARSDLWRWFDFLWMLHIMDYDAREDVNNNLLKIAATMGLLLTLCGIGMLFYSFGHRKVKQVTTLSLLKSVHKWLALVIGLQLVIWTLSGVVFSLLDKEKVSGRYLINQQDVVRPLLELDKLKQIQVRYPAIETVLTHSLLGNPVYQVNINNERIMLDSKSLEPLSLSESTVKLIATQRFRGDGELLQLSQINVQSTETRKYQLPLWKADFNDAESTSLYIDAKTGNVMGAKTDTWRLFDFFWMLHIMDYGERNDFNHALIIFAAAISCFIALSGLLMLFSAFKWSDFSLWTRYRTKRINLNSREGELVTIQANKFMRLLDLFNQKNIAVRSSCGGGGSCGLCRIKVIGNCDVSPADRQFFTETELQQGYRLACQVELCESISLELPARYFEQLK</sequence>
<comment type="caution">
    <text evidence="5">The sequence shown here is derived from an EMBL/GenBank/DDBJ whole genome shotgun (WGS) entry which is preliminary data.</text>
</comment>
<evidence type="ECO:0000256" key="1">
    <source>
        <dbReference type="ARBA" id="ARBA00022630"/>
    </source>
</evidence>